<dbReference type="STRING" id="314271.RB2654_12229"/>
<dbReference type="OrthoDB" id="9790710at2"/>
<comment type="caution">
    <text evidence="1">The sequence shown here is derived from an EMBL/GenBank/DDBJ whole genome shotgun (WGS) entry which is preliminary data.</text>
</comment>
<evidence type="ECO:0000313" key="2">
    <source>
        <dbReference type="Proteomes" id="UP000002931"/>
    </source>
</evidence>
<dbReference type="CDD" id="cd03801">
    <property type="entry name" value="GT4_PimA-like"/>
    <property type="match status" value="1"/>
</dbReference>
<reference evidence="1 2" key="1">
    <citation type="journal article" date="2010" name="J. Bacteriol.">
        <title>Genome sequences of Pelagibaca bermudensis HTCC2601T and Maritimibacter alkaliphilus HTCC2654T, the type strains of two marine Roseobacter genera.</title>
        <authorList>
            <person name="Thrash J.C."/>
            <person name="Cho J.C."/>
            <person name="Ferriera S."/>
            <person name="Johnson J."/>
            <person name="Vergin K.L."/>
            <person name="Giovannoni S.J."/>
        </authorList>
    </citation>
    <scope>NUCLEOTIDE SEQUENCE [LARGE SCALE GENOMIC DNA]</scope>
    <source>
        <strain evidence="1 2">HTCC2654</strain>
    </source>
</reference>
<gene>
    <name evidence="1" type="ORF">RB2654_12229</name>
</gene>
<dbReference type="SUPFAM" id="SSF53756">
    <property type="entry name" value="UDP-Glycosyltransferase/glycogen phosphorylase"/>
    <property type="match status" value="1"/>
</dbReference>
<keyword evidence="1" id="KW-0808">Transferase</keyword>
<keyword evidence="2" id="KW-1185">Reference proteome</keyword>
<dbReference type="EMBL" id="AAMT01000003">
    <property type="protein sequence ID" value="EAQ13837.1"/>
    <property type="molecule type" value="Genomic_DNA"/>
</dbReference>
<dbReference type="PANTHER" id="PTHR12526">
    <property type="entry name" value="GLYCOSYLTRANSFERASE"/>
    <property type="match status" value="1"/>
</dbReference>
<sequence>MTNGKMRILFNLAGDRNKASSRVRGYWIGEALEELGHTVSYAHVNSKADYLRLTARIARHDVVIFQKSYSRYHPAILRLARAAGKRVFFDIDDAPSRVGNPRVERTARWMMRNCHGVLAGSSALVRVAREEQDRVHFVPSGIRLENYVVQPVDTHDPSRVCLGWIGNGAHYADDILGILTEPLRKVAADRPVTLRIVGANGEQRLHTAFDGIPGLTAEVIDGVDWSSPAAISDAVAPFDIGLYPLFAGPFNDYKCGFKALEYMATGIPVLASDAANHAEIVEEGVSGHLLRSPDDWVRALSDLAGNTAKRRAMGAAGRKIVEERFDTRRIAADLEGILSDGR</sequence>
<dbReference type="eggNOG" id="COG0438">
    <property type="taxonomic scope" value="Bacteria"/>
</dbReference>
<name>A3VCH1_9RHOB</name>
<proteinExistence type="predicted"/>
<protein>
    <submittedName>
        <fullName evidence="1">Glycosyl transferase, group 1</fullName>
    </submittedName>
</protein>
<dbReference type="Gene3D" id="3.40.50.2000">
    <property type="entry name" value="Glycogen Phosphorylase B"/>
    <property type="match status" value="1"/>
</dbReference>
<dbReference type="Proteomes" id="UP000002931">
    <property type="component" value="Unassembled WGS sequence"/>
</dbReference>
<dbReference type="GO" id="GO:0016740">
    <property type="term" value="F:transferase activity"/>
    <property type="evidence" value="ECO:0007669"/>
    <property type="project" value="UniProtKB-KW"/>
</dbReference>
<evidence type="ECO:0000313" key="1">
    <source>
        <dbReference type="EMBL" id="EAQ13837.1"/>
    </source>
</evidence>
<organism evidence="1 2">
    <name type="scientific">Maritimibacter alkaliphilus HTCC2654</name>
    <dbReference type="NCBI Taxonomy" id="314271"/>
    <lineage>
        <taxon>Bacteria</taxon>
        <taxon>Pseudomonadati</taxon>
        <taxon>Pseudomonadota</taxon>
        <taxon>Alphaproteobacteria</taxon>
        <taxon>Rhodobacterales</taxon>
        <taxon>Roseobacteraceae</taxon>
        <taxon>Maritimibacter</taxon>
    </lineage>
</organism>
<dbReference type="AlphaFoldDB" id="A3VCH1"/>
<accession>A3VCH1</accession>
<dbReference type="HOGENOM" id="CLU_062433_0_0_5"/>
<dbReference type="Pfam" id="PF13692">
    <property type="entry name" value="Glyco_trans_1_4"/>
    <property type="match status" value="1"/>
</dbReference>
<dbReference type="RefSeq" id="WP_008331970.1">
    <property type="nucleotide sequence ID" value="NZ_CH902578.1"/>
</dbReference>